<gene>
    <name evidence="1" type="ORF">AK812_SmicGene43672</name>
</gene>
<reference evidence="1 2" key="1">
    <citation type="submission" date="2016-02" db="EMBL/GenBank/DDBJ databases">
        <title>Genome analysis of coral dinoflagellate symbionts highlights evolutionary adaptations to a symbiotic lifestyle.</title>
        <authorList>
            <person name="Aranda M."/>
            <person name="Li Y."/>
            <person name="Liew Y.J."/>
            <person name="Baumgarten S."/>
            <person name="Simakov O."/>
            <person name="Wilson M."/>
            <person name="Piel J."/>
            <person name="Ashoor H."/>
            <person name="Bougouffa S."/>
            <person name="Bajic V.B."/>
            <person name="Ryu T."/>
            <person name="Ravasi T."/>
            <person name="Bayer T."/>
            <person name="Micklem G."/>
            <person name="Kim H."/>
            <person name="Bhak J."/>
            <person name="Lajeunesse T.C."/>
            <person name="Voolstra C.R."/>
        </authorList>
    </citation>
    <scope>NUCLEOTIDE SEQUENCE [LARGE SCALE GENOMIC DNA]</scope>
    <source>
        <strain evidence="1 2">CCMP2467</strain>
    </source>
</reference>
<dbReference type="Proteomes" id="UP000186817">
    <property type="component" value="Unassembled WGS sequence"/>
</dbReference>
<evidence type="ECO:0000313" key="2">
    <source>
        <dbReference type="Proteomes" id="UP000186817"/>
    </source>
</evidence>
<dbReference type="EMBL" id="LSRX01002036">
    <property type="protein sequence ID" value="OLP76397.1"/>
    <property type="molecule type" value="Genomic_DNA"/>
</dbReference>
<sequence>MQLPLDYVEQMLAPILTVLFDVFRRVMVACHDFNALEQALTSSILRLLPSLPKQKKQVEEQDADENDGVVQADGMFKNFAGRKIKPMTQKNKLVKSQEAWYNHVMEAALGDFKEEKDVEKHISELFSTFSLGFATVQLNHITALWQITGGLSWCRTASAYDALVRSLMGAGVPKLLILCILMDLEYGATHYSKM</sequence>
<name>A0A1Q9C0F5_SYMMI</name>
<evidence type="ECO:0000313" key="1">
    <source>
        <dbReference type="EMBL" id="OLP76397.1"/>
    </source>
</evidence>
<protein>
    <submittedName>
        <fullName evidence="1">Uncharacterized protein</fullName>
    </submittedName>
</protein>
<proteinExistence type="predicted"/>
<dbReference type="OrthoDB" id="430108at2759"/>
<dbReference type="AlphaFoldDB" id="A0A1Q9C0F5"/>
<comment type="caution">
    <text evidence="1">The sequence shown here is derived from an EMBL/GenBank/DDBJ whole genome shotgun (WGS) entry which is preliminary data.</text>
</comment>
<accession>A0A1Q9C0F5</accession>
<keyword evidence="2" id="KW-1185">Reference proteome</keyword>
<organism evidence="1 2">
    <name type="scientific">Symbiodinium microadriaticum</name>
    <name type="common">Dinoflagellate</name>
    <name type="synonym">Zooxanthella microadriatica</name>
    <dbReference type="NCBI Taxonomy" id="2951"/>
    <lineage>
        <taxon>Eukaryota</taxon>
        <taxon>Sar</taxon>
        <taxon>Alveolata</taxon>
        <taxon>Dinophyceae</taxon>
        <taxon>Suessiales</taxon>
        <taxon>Symbiodiniaceae</taxon>
        <taxon>Symbiodinium</taxon>
    </lineage>
</organism>
<feature type="non-terminal residue" evidence="1">
    <location>
        <position position="194"/>
    </location>
</feature>